<comment type="caution">
    <text evidence="2">The sequence shown here is derived from an EMBL/GenBank/DDBJ whole genome shotgun (WGS) entry which is preliminary data.</text>
</comment>
<keyword evidence="3" id="KW-1185">Reference proteome</keyword>
<accession>A0ABN9QHJ2</accession>
<dbReference type="EMBL" id="CAUYUJ010003191">
    <property type="protein sequence ID" value="CAK0804232.1"/>
    <property type="molecule type" value="Genomic_DNA"/>
</dbReference>
<sequence length="263" mass="28826">MEPATWFAPDAAASSVYVPFFSSVLATGGDFESDLYGQGSMKEFSFKSGSTRNAWWAFDFVANWMELSYNNMSKQYVYPKVQQVQGEVIEQVAAAVASGADLAKVSKDIQRRVVDEWWELAGMLIVRYNDGFFNFPESAPHKIATIGYPPFWLEMLGYSNQNWAPTWVQHSCSVPSLLPEEQRALASPSASLRELEGHFGPACPAEHATLAAPALPRGGTGVGTALLCAAAVLASSLVSFRAGQRSARRRVEEEQCGYTRIHA</sequence>
<proteinExistence type="predicted"/>
<gene>
    <name evidence="2" type="ORF">PCOR1329_LOCUS11111</name>
</gene>
<feature type="transmembrane region" description="Helical" evidence="1">
    <location>
        <begin position="221"/>
        <end position="240"/>
    </location>
</feature>
<keyword evidence="1" id="KW-0472">Membrane</keyword>
<protein>
    <submittedName>
        <fullName evidence="2">Uncharacterized protein</fullName>
    </submittedName>
</protein>
<evidence type="ECO:0000313" key="3">
    <source>
        <dbReference type="Proteomes" id="UP001189429"/>
    </source>
</evidence>
<dbReference type="Proteomes" id="UP001189429">
    <property type="component" value="Unassembled WGS sequence"/>
</dbReference>
<evidence type="ECO:0000313" key="2">
    <source>
        <dbReference type="EMBL" id="CAK0804232.1"/>
    </source>
</evidence>
<name>A0ABN9QHJ2_9DINO</name>
<evidence type="ECO:0000256" key="1">
    <source>
        <dbReference type="SAM" id="Phobius"/>
    </source>
</evidence>
<keyword evidence="1" id="KW-0812">Transmembrane</keyword>
<organism evidence="2 3">
    <name type="scientific">Prorocentrum cordatum</name>
    <dbReference type="NCBI Taxonomy" id="2364126"/>
    <lineage>
        <taxon>Eukaryota</taxon>
        <taxon>Sar</taxon>
        <taxon>Alveolata</taxon>
        <taxon>Dinophyceae</taxon>
        <taxon>Prorocentrales</taxon>
        <taxon>Prorocentraceae</taxon>
        <taxon>Prorocentrum</taxon>
    </lineage>
</organism>
<keyword evidence="1" id="KW-1133">Transmembrane helix</keyword>
<reference evidence="2" key="1">
    <citation type="submission" date="2023-10" db="EMBL/GenBank/DDBJ databases">
        <authorList>
            <person name="Chen Y."/>
            <person name="Shah S."/>
            <person name="Dougan E. K."/>
            <person name="Thang M."/>
            <person name="Chan C."/>
        </authorList>
    </citation>
    <scope>NUCLEOTIDE SEQUENCE [LARGE SCALE GENOMIC DNA]</scope>
</reference>